<dbReference type="InterPro" id="IPR025836">
    <property type="entry name" value="Zn_knuckle_CX2CX4HX4C"/>
</dbReference>
<proteinExistence type="predicted"/>
<dbReference type="InterPro" id="IPR040256">
    <property type="entry name" value="At4g02000-like"/>
</dbReference>
<evidence type="ECO:0000256" key="1">
    <source>
        <dbReference type="PROSITE-ProRule" id="PRU00047"/>
    </source>
</evidence>
<protein>
    <recommendedName>
        <fullName evidence="3">CCHC-type domain-containing protein</fullName>
    </recommendedName>
</protein>
<reference evidence="4" key="1">
    <citation type="journal article" date="2023" name="Plant J.">
        <title>Genome sequences and population genomics provide insights into the demographic history, inbreeding, and mutation load of two 'living fossil' tree species of Dipteronia.</title>
        <authorList>
            <person name="Feng Y."/>
            <person name="Comes H.P."/>
            <person name="Chen J."/>
            <person name="Zhu S."/>
            <person name="Lu R."/>
            <person name="Zhang X."/>
            <person name="Li P."/>
            <person name="Qiu J."/>
            <person name="Olsen K.M."/>
            <person name="Qiu Y."/>
        </authorList>
    </citation>
    <scope>NUCLEOTIDE SEQUENCE</scope>
    <source>
        <strain evidence="4">NBL</strain>
    </source>
</reference>
<organism evidence="4 5">
    <name type="scientific">Dipteronia sinensis</name>
    <dbReference type="NCBI Taxonomy" id="43782"/>
    <lineage>
        <taxon>Eukaryota</taxon>
        <taxon>Viridiplantae</taxon>
        <taxon>Streptophyta</taxon>
        <taxon>Embryophyta</taxon>
        <taxon>Tracheophyta</taxon>
        <taxon>Spermatophyta</taxon>
        <taxon>Magnoliopsida</taxon>
        <taxon>eudicotyledons</taxon>
        <taxon>Gunneridae</taxon>
        <taxon>Pentapetalae</taxon>
        <taxon>rosids</taxon>
        <taxon>malvids</taxon>
        <taxon>Sapindales</taxon>
        <taxon>Sapindaceae</taxon>
        <taxon>Hippocastanoideae</taxon>
        <taxon>Acereae</taxon>
        <taxon>Dipteronia</taxon>
    </lineage>
</organism>
<dbReference type="Proteomes" id="UP001281410">
    <property type="component" value="Unassembled WGS sequence"/>
</dbReference>
<dbReference type="EMBL" id="JANJYJ010000001">
    <property type="protein sequence ID" value="KAK3228386.1"/>
    <property type="molecule type" value="Genomic_DNA"/>
</dbReference>
<keyword evidence="1" id="KW-0479">Metal-binding</keyword>
<evidence type="ECO:0000313" key="4">
    <source>
        <dbReference type="EMBL" id="KAK3228386.1"/>
    </source>
</evidence>
<dbReference type="PANTHER" id="PTHR31286:SF167">
    <property type="entry name" value="OS09G0268800 PROTEIN"/>
    <property type="match status" value="1"/>
</dbReference>
<accession>A0AAE0B1M8</accession>
<dbReference type="PANTHER" id="PTHR31286">
    <property type="entry name" value="GLYCINE-RICH CELL WALL STRUCTURAL PROTEIN 1.8-LIKE"/>
    <property type="match status" value="1"/>
</dbReference>
<name>A0AAE0B1M8_9ROSI</name>
<dbReference type="Pfam" id="PF14392">
    <property type="entry name" value="zf-CCHC_4"/>
    <property type="match status" value="1"/>
</dbReference>
<dbReference type="GO" id="GO:0003676">
    <property type="term" value="F:nucleic acid binding"/>
    <property type="evidence" value="ECO:0007669"/>
    <property type="project" value="InterPro"/>
</dbReference>
<dbReference type="PROSITE" id="PS50158">
    <property type="entry name" value="ZF_CCHC"/>
    <property type="match status" value="1"/>
</dbReference>
<sequence length="275" mass="31200">MVWSRGSWHVNNYLLIFGRSAGPGEISKLQFRQAEFWVQIFNIPLVCRTMKIARIIAEMVGEVVEIPTEDRECGGKFLRVNLVIDIAQPLLKGLMLDLEEFETSIAALVKYERIPEFCYECGKIGHSLRECEVEEIRVMAMKEEGTEFGSWIKASPLVRVKDSYQRDIKEVRDPVLVRCNEDFNSEGAVWRKPNNVNMGNRNKKQEGTEGSGPGETYKHGDELDDRMEGIEVEVVVELAGELERNREELEVGSEIVSLCRDVMKGKGTSPSKPNS</sequence>
<feature type="region of interest" description="Disordered" evidence="2">
    <location>
        <begin position="191"/>
        <end position="222"/>
    </location>
</feature>
<evidence type="ECO:0000256" key="2">
    <source>
        <dbReference type="SAM" id="MobiDB-lite"/>
    </source>
</evidence>
<gene>
    <name evidence="4" type="ORF">Dsin_000267</name>
</gene>
<keyword evidence="5" id="KW-1185">Reference proteome</keyword>
<comment type="caution">
    <text evidence="4">The sequence shown here is derived from an EMBL/GenBank/DDBJ whole genome shotgun (WGS) entry which is preliminary data.</text>
</comment>
<keyword evidence="1" id="KW-0863">Zinc-finger</keyword>
<keyword evidence="1" id="KW-0862">Zinc</keyword>
<dbReference type="AlphaFoldDB" id="A0AAE0B1M8"/>
<dbReference type="InterPro" id="IPR001878">
    <property type="entry name" value="Znf_CCHC"/>
</dbReference>
<dbReference type="GO" id="GO:0008270">
    <property type="term" value="F:zinc ion binding"/>
    <property type="evidence" value="ECO:0007669"/>
    <property type="project" value="UniProtKB-KW"/>
</dbReference>
<feature type="domain" description="CCHC-type" evidence="3">
    <location>
        <begin position="118"/>
        <end position="131"/>
    </location>
</feature>
<evidence type="ECO:0000313" key="5">
    <source>
        <dbReference type="Proteomes" id="UP001281410"/>
    </source>
</evidence>
<evidence type="ECO:0000259" key="3">
    <source>
        <dbReference type="PROSITE" id="PS50158"/>
    </source>
</evidence>